<proteinExistence type="predicted"/>
<sequence>MACSPTIHGCDSLIKMDLTTDLITTLKHFITTAMGHCTKSAQRTRMRLTPSTTSPKIGCGPKSVQWVLGHPTDFKCEGIACEANSAQRIKSTMAVVKSPKKQVNLFYLLDCEDLAHKVAFQSLNIILQNIKWR</sequence>
<dbReference type="Proteomes" id="UP001603857">
    <property type="component" value="Unassembled WGS sequence"/>
</dbReference>
<reference evidence="1 2" key="1">
    <citation type="submission" date="2024-08" db="EMBL/GenBank/DDBJ databases">
        <title>Insights into the chromosomal genome structure of Flemingia macrophylla.</title>
        <authorList>
            <person name="Ding Y."/>
            <person name="Zhao Y."/>
            <person name="Bi W."/>
            <person name="Wu M."/>
            <person name="Zhao G."/>
            <person name="Gong Y."/>
            <person name="Li W."/>
            <person name="Zhang P."/>
        </authorList>
    </citation>
    <scope>NUCLEOTIDE SEQUENCE [LARGE SCALE GENOMIC DNA]</scope>
    <source>
        <strain evidence="1">DYQJB</strain>
        <tissue evidence="1">Leaf</tissue>
    </source>
</reference>
<comment type="caution">
    <text evidence="1">The sequence shown here is derived from an EMBL/GenBank/DDBJ whole genome shotgun (WGS) entry which is preliminary data.</text>
</comment>
<organism evidence="1 2">
    <name type="scientific">Flemingia macrophylla</name>
    <dbReference type="NCBI Taxonomy" id="520843"/>
    <lineage>
        <taxon>Eukaryota</taxon>
        <taxon>Viridiplantae</taxon>
        <taxon>Streptophyta</taxon>
        <taxon>Embryophyta</taxon>
        <taxon>Tracheophyta</taxon>
        <taxon>Spermatophyta</taxon>
        <taxon>Magnoliopsida</taxon>
        <taxon>eudicotyledons</taxon>
        <taxon>Gunneridae</taxon>
        <taxon>Pentapetalae</taxon>
        <taxon>rosids</taxon>
        <taxon>fabids</taxon>
        <taxon>Fabales</taxon>
        <taxon>Fabaceae</taxon>
        <taxon>Papilionoideae</taxon>
        <taxon>50 kb inversion clade</taxon>
        <taxon>NPAAA clade</taxon>
        <taxon>indigoferoid/millettioid clade</taxon>
        <taxon>Phaseoleae</taxon>
        <taxon>Flemingia</taxon>
    </lineage>
</organism>
<name>A0ABD1L6T5_9FABA</name>
<protein>
    <submittedName>
        <fullName evidence="1">Uncharacterized protein</fullName>
    </submittedName>
</protein>
<dbReference type="EMBL" id="JBGMDY010000010">
    <property type="protein sequence ID" value="KAL2319221.1"/>
    <property type="molecule type" value="Genomic_DNA"/>
</dbReference>
<accession>A0ABD1L6T5</accession>
<gene>
    <name evidence="1" type="ORF">Fmac_028190</name>
</gene>
<evidence type="ECO:0000313" key="1">
    <source>
        <dbReference type="EMBL" id="KAL2319221.1"/>
    </source>
</evidence>
<keyword evidence="2" id="KW-1185">Reference proteome</keyword>
<evidence type="ECO:0000313" key="2">
    <source>
        <dbReference type="Proteomes" id="UP001603857"/>
    </source>
</evidence>
<dbReference type="AlphaFoldDB" id="A0ABD1L6T5"/>